<gene>
    <name evidence="2" type="ORF">GCM10007964_33320</name>
</gene>
<accession>A0A917R3E0</accession>
<keyword evidence="3" id="KW-1185">Reference proteome</keyword>
<dbReference type="RefSeq" id="WP_189163926.1">
    <property type="nucleotide sequence ID" value="NZ_BMNT01000017.1"/>
</dbReference>
<evidence type="ECO:0000313" key="3">
    <source>
        <dbReference type="Proteomes" id="UP000645217"/>
    </source>
</evidence>
<organism evidence="2 3">
    <name type="scientific">Sphaerisporangium melleum</name>
    <dbReference type="NCBI Taxonomy" id="321316"/>
    <lineage>
        <taxon>Bacteria</taxon>
        <taxon>Bacillati</taxon>
        <taxon>Actinomycetota</taxon>
        <taxon>Actinomycetes</taxon>
        <taxon>Streptosporangiales</taxon>
        <taxon>Streptosporangiaceae</taxon>
        <taxon>Sphaerisporangium</taxon>
    </lineage>
</organism>
<dbReference type="InterPro" id="IPR007278">
    <property type="entry name" value="DUF397"/>
</dbReference>
<proteinExistence type="predicted"/>
<comment type="caution">
    <text evidence="2">The sequence shown here is derived from an EMBL/GenBank/DDBJ whole genome shotgun (WGS) entry which is preliminary data.</text>
</comment>
<name>A0A917R3E0_9ACTN</name>
<evidence type="ECO:0000313" key="2">
    <source>
        <dbReference type="EMBL" id="GGK88126.1"/>
    </source>
</evidence>
<dbReference type="AlphaFoldDB" id="A0A917R3E0"/>
<evidence type="ECO:0000259" key="1">
    <source>
        <dbReference type="Pfam" id="PF04149"/>
    </source>
</evidence>
<dbReference type="Proteomes" id="UP000645217">
    <property type="component" value="Unassembled WGS sequence"/>
</dbReference>
<dbReference type="Pfam" id="PF04149">
    <property type="entry name" value="DUF397"/>
    <property type="match status" value="1"/>
</dbReference>
<dbReference type="EMBL" id="BMNT01000017">
    <property type="protein sequence ID" value="GGK88126.1"/>
    <property type="molecule type" value="Genomic_DNA"/>
</dbReference>
<reference evidence="2" key="2">
    <citation type="submission" date="2020-09" db="EMBL/GenBank/DDBJ databases">
        <authorList>
            <person name="Sun Q."/>
            <person name="Ohkuma M."/>
        </authorList>
    </citation>
    <scope>NUCLEOTIDE SEQUENCE</scope>
    <source>
        <strain evidence="2">JCM 13064</strain>
    </source>
</reference>
<sequence>MLSPDLLGLRWRKSSHSGHEGDNCVEVARVRPGLIAVRDSKTLSGSVLAVGSGEWSAFLAAVKTGSQI</sequence>
<protein>
    <recommendedName>
        <fullName evidence="1">DUF397 domain-containing protein</fullName>
    </recommendedName>
</protein>
<feature type="domain" description="DUF397" evidence="1">
    <location>
        <begin position="9"/>
        <end position="63"/>
    </location>
</feature>
<reference evidence="2" key="1">
    <citation type="journal article" date="2014" name="Int. J. Syst. Evol. Microbiol.">
        <title>Complete genome sequence of Corynebacterium casei LMG S-19264T (=DSM 44701T), isolated from a smear-ripened cheese.</title>
        <authorList>
            <consortium name="US DOE Joint Genome Institute (JGI-PGF)"/>
            <person name="Walter F."/>
            <person name="Albersmeier A."/>
            <person name="Kalinowski J."/>
            <person name="Ruckert C."/>
        </authorList>
    </citation>
    <scope>NUCLEOTIDE SEQUENCE</scope>
    <source>
        <strain evidence="2">JCM 13064</strain>
    </source>
</reference>